<name>A0A4U2YT67_9ACTN</name>
<dbReference type="PANTHER" id="PTHR38480:SF1">
    <property type="entry name" value="SLR0254 PROTEIN"/>
    <property type="match status" value="1"/>
</dbReference>
<dbReference type="Pfam" id="PF06271">
    <property type="entry name" value="RDD"/>
    <property type="match status" value="1"/>
</dbReference>
<keyword evidence="2 5" id="KW-0812">Transmembrane</keyword>
<organism evidence="7 8">
    <name type="scientific">Nocardioides jishulii</name>
    <dbReference type="NCBI Taxonomy" id="2575440"/>
    <lineage>
        <taxon>Bacteria</taxon>
        <taxon>Bacillati</taxon>
        <taxon>Actinomycetota</taxon>
        <taxon>Actinomycetes</taxon>
        <taxon>Propionibacteriales</taxon>
        <taxon>Nocardioidaceae</taxon>
        <taxon>Nocardioides</taxon>
    </lineage>
</organism>
<dbReference type="PANTHER" id="PTHR38480">
    <property type="entry name" value="SLR0254 PROTEIN"/>
    <property type="match status" value="1"/>
</dbReference>
<comment type="subcellular location">
    <subcellularLocation>
        <location evidence="1">Membrane</location>
        <topology evidence="1">Multi-pass membrane protein</topology>
    </subcellularLocation>
</comment>
<evidence type="ECO:0000256" key="5">
    <source>
        <dbReference type="SAM" id="Phobius"/>
    </source>
</evidence>
<accession>A0A4U2YT67</accession>
<evidence type="ECO:0000256" key="3">
    <source>
        <dbReference type="ARBA" id="ARBA00022989"/>
    </source>
</evidence>
<dbReference type="RefSeq" id="WP_137065134.1">
    <property type="nucleotide sequence ID" value="NZ_CP040748.1"/>
</dbReference>
<keyword evidence="3 5" id="KW-1133">Transmembrane helix</keyword>
<evidence type="ECO:0000256" key="4">
    <source>
        <dbReference type="ARBA" id="ARBA00023136"/>
    </source>
</evidence>
<feature type="domain" description="RDD" evidence="6">
    <location>
        <begin position="28"/>
        <end position="155"/>
    </location>
</feature>
<dbReference type="AlphaFoldDB" id="A0A4U2YT67"/>
<keyword evidence="4 5" id="KW-0472">Membrane</keyword>
<proteinExistence type="predicted"/>
<evidence type="ECO:0000256" key="1">
    <source>
        <dbReference type="ARBA" id="ARBA00004141"/>
    </source>
</evidence>
<protein>
    <submittedName>
        <fullName evidence="7">RDD family protein</fullName>
    </submittedName>
</protein>
<feature type="transmembrane region" description="Helical" evidence="5">
    <location>
        <begin position="38"/>
        <end position="58"/>
    </location>
</feature>
<feature type="transmembrane region" description="Helical" evidence="5">
    <location>
        <begin position="64"/>
        <end position="86"/>
    </location>
</feature>
<dbReference type="GO" id="GO:0016020">
    <property type="term" value="C:membrane"/>
    <property type="evidence" value="ECO:0007669"/>
    <property type="project" value="UniProtKB-SubCell"/>
</dbReference>
<dbReference type="Proteomes" id="UP000307808">
    <property type="component" value="Unassembled WGS sequence"/>
</dbReference>
<gene>
    <name evidence="7" type="ORF">FC770_06065</name>
</gene>
<reference evidence="7 8" key="1">
    <citation type="submission" date="2019-04" db="EMBL/GenBank/DDBJ databases">
        <authorList>
            <person name="Dong K."/>
        </authorList>
    </citation>
    <scope>NUCLEOTIDE SEQUENCE [LARGE SCALE GENOMIC DNA]</scope>
    <source>
        <strain evidence="8">dk3543</strain>
    </source>
</reference>
<evidence type="ECO:0000256" key="2">
    <source>
        <dbReference type="ARBA" id="ARBA00022692"/>
    </source>
</evidence>
<evidence type="ECO:0000313" key="7">
    <source>
        <dbReference type="EMBL" id="TKI64677.1"/>
    </source>
</evidence>
<keyword evidence="8" id="KW-1185">Reference proteome</keyword>
<sequence>MSANLEHAALTVDDTVTGEAVAIDLPAAGIGVRLTSGIIDVVFTSLVLAACAFLFLLASSPLSAALVQLAVVAVSVVALLVVPTTVETLSRGRSPGKWVMGLRVVREDAGPITAQHAFVRALVGVVEIYALGGAPALLSALCNTRGKRLGDFAAGTYVVRERSRLTLPVPPPMPPDLAAWAQSADVAALPADLALGVRQFLARARTLSPQARATTGTALVEQVMTRVAPPPPPGTHPEAFLSAVMAERRERDLARLHREQATRERLNAAAR</sequence>
<dbReference type="InterPro" id="IPR010432">
    <property type="entry name" value="RDD"/>
</dbReference>
<evidence type="ECO:0000313" key="8">
    <source>
        <dbReference type="Proteomes" id="UP000307808"/>
    </source>
</evidence>
<dbReference type="OrthoDB" id="9787732at2"/>
<evidence type="ECO:0000259" key="6">
    <source>
        <dbReference type="Pfam" id="PF06271"/>
    </source>
</evidence>
<dbReference type="EMBL" id="SZPY01000001">
    <property type="protein sequence ID" value="TKI64677.1"/>
    <property type="molecule type" value="Genomic_DNA"/>
</dbReference>
<comment type="caution">
    <text evidence="7">The sequence shown here is derived from an EMBL/GenBank/DDBJ whole genome shotgun (WGS) entry which is preliminary data.</text>
</comment>